<dbReference type="EMBL" id="AUZY01001809">
    <property type="protein sequence ID" value="EQD73858.1"/>
    <property type="molecule type" value="Genomic_DNA"/>
</dbReference>
<feature type="transmembrane region" description="Helical" evidence="5">
    <location>
        <begin position="78"/>
        <end position="96"/>
    </location>
</feature>
<evidence type="ECO:0000256" key="3">
    <source>
        <dbReference type="ARBA" id="ARBA00022989"/>
    </source>
</evidence>
<dbReference type="PANTHER" id="PTHR42744">
    <property type="entry name" value="BINDING-PROTEIN-DEPENDENT TRANSPORT SYSTEMS INNER MEMBRANE COMPONENT"/>
    <property type="match status" value="1"/>
</dbReference>
<keyword evidence="2 5" id="KW-0812">Transmembrane</keyword>
<accession>T1BZ98</accession>
<keyword evidence="3 5" id="KW-1133">Transmembrane helix</keyword>
<sequence length="97" mass="10663">PVELKEVASTFRLRGFLLFRRVLFPATVNRLVYNSVLSWTAGWFFLVEAEIFTTNSSQALPGIGSFLSLSASAHNTPAFLAGIFVLVILIAVLDFVV</sequence>
<feature type="non-terminal residue" evidence="7">
    <location>
        <position position="1"/>
    </location>
</feature>
<dbReference type="Pfam" id="PF00528">
    <property type="entry name" value="BPD_transp_1"/>
    <property type="match status" value="1"/>
</dbReference>
<reference evidence="7" key="1">
    <citation type="submission" date="2013-08" db="EMBL/GenBank/DDBJ databases">
        <authorList>
            <person name="Mendez C."/>
            <person name="Richter M."/>
            <person name="Ferrer M."/>
            <person name="Sanchez J."/>
        </authorList>
    </citation>
    <scope>NUCLEOTIDE SEQUENCE</scope>
</reference>
<dbReference type="SUPFAM" id="SSF161098">
    <property type="entry name" value="MetI-like"/>
    <property type="match status" value="1"/>
</dbReference>
<keyword evidence="4 5" id="KW-0472">Membrane</keyword>
<evidence type="ECO:0000256" key="4">
    <source>
        <dbReference type="ARBA" id="ARBA00023136"/>
    </source>
</evidence>
<dbReference type="GO" id="GO:0055085">
    <property type="term" value="P:transmembrane transport"/>
    <property type="evidence" value="ECO:0007669"/>
    <property type="project" value="InterPro"/>
</dbReference>
<gene>
    <name evidence="7" type="ORF">B1B_03001</name>
</gene>
<organism evidence="7">
    <name type="scientific">mine drainage metagenome</name>
    <dbReference type="NCBI Taxonomy" id="410659"/>
    <lineage>
        <taxon>unclassified sequences</taxon>
        <taxon>metagenomes</taxon>
        <taxon>ecological metagenomes</taxon>
    </lineage>
</organism>
<dbReference type="PANTHER" id="PTHR42744:SF1">
    <property type="entry name" value="BINDING-PROTEIN-DEPENDENT TRANSPORT SYSTEMS INNER MEMBRANE COMPONENT"/>
    <property type="match status" value="1"/>
</dbReference>
<evidence type="ECO:0000313" key="7">
    <source>
        <dbReference type="EMBL" id="EQD73858.1"/>
    </source>
</evidence>
<dbReference type="InterPro" id="IPR035906">
    <property type="entry name" value="MetI-like_sf"/>
</dbReference>
<dbReference type="PROSITE" id="PS50928">
    <property type="entry name" value="ABC_TM1"/>
    <property type="match status" value="1"/>
</dbReference>
<feature type="non-terminal residue" evidence="7">
    <location>
        <position position="97"/>
    </location>
</feature>
<evidence type="ECO:0000256" key="1">
    <source>
        <dbReference type="ARBA" id="ARBA00004141"/>
    </source>
</evidence>
<dbReference type="Gene3D" id="1.10.3720.10">
    <property type="entry name" value="MetI-like"/>
    <property type="match status" value="1"/>
</dbReference>
<dbReference type="InterPro" id="IPR000515">
    <property type="entry name" value="MetI-like"/>
</dbReference>
<dbReference type="AlphaFoldDB" id="T1BZ98"/>
<reference evidence="7" key="2">
    <citation type="journal article" date="2014" name="ISME J.">
        <title>Microbial stratification in low pH oxic and suboxic macroscopic growths along an acid mine drainage.</title>
        <authorList>
            <person name="Mendez-Garcia C."/>
            <person name="Mesa V."/>
            <person name="Sprenger R.R."/>
            <person name="Richter M."/>
            <person name="Diez M.S."/>
            <person name="Solano J."/>
            <person name="Bargiela R."/>
            <person name="Golyshina O.V."/>
            <person name="Manteca A."/>
            <person name="Ramos J.L."/>
            <person name="Gallego J.R."/>
            <person name="Llorente I."/>
            <person name="Martins Dos Santos V.A."/>
            <person name="Jensen O.N."/>
            <person name="Pelaez A.I."/>
            <person name="Sanchez J."/>
            <person name="Ferrer M."/>
        </authorList>
    </citation>
    <scope>NUCLEOTIDE SEQUENCE</scope>
</reference>
<comment type="subcellular location">
    <subcellularLocation>
        <location evidence="1">Membrane</location>
        <topology evidence="1">Multi-pass membrane protein</topology>
    </subcellularLocation>
</comment>
<feature type="transmembrane region" description="Helical" evidence="5">
    <location>
        <begin position="22"/>
        <end position="46"/>
    </location>
</feature>
<comment type="caution">
    <text evidence="7">The sequence shown here is derived from an EMBL/GenBank/DDBJ whole genome shotgun (WGS) entry which is preliminary data.</text>
</comment>
<evidence type="ECO:0000256" key="5">
    <source>
        <dbReference type="SAM" id="Phobius"/>
    </source>
</evidence>
<dbReference type="GO" id="GO:0016020">
    <property type="term" value="C:membrane"/>
    <property type="evidence" value="ECO:0007669"/>
    <property type="project" value="UniProtKB-SubCell"/>
</dbReference>
<feature type="domain" description="ABC transmembrane type-1" evidence="6">
    <location>
        <begin position="1"/>
        <end position="97"/>
    </location>
</feature>
<name>T1BZ98_9ZZZZ</name>
<proteinExistence type="predicted"/>
<evidence type="ECO:0000259" key="6">
    <source>
        <dbReference type="PROSITE" id="PS50928"/>
    </source>
</evidence>
<evidence type="ECO:0000256" key="2">
    <source>
        <dbReference type="ARBA" id="ARBA00022692"/>
    </source>
</evidence>
<protein>
    <submittedName>
        <fullName evidence="7">Binding protein dependent transporter</fullName>
    </submittedName>
</protein>